<sequence>MNSDQEELKRLSPVKYAITSSILDKVVELGGGVRDTSIVQAYLVEALNVMVSLGDIKVLFPEGTTKLVGFSHAVEKSIPTVDSNVALCIRDRHREAFGLIQQCLLLKMIED</sequence>
<dbReference type="OrthoDB" id="35958at10239"/>
<reference evidence="1 2" key="1">
    <citation type="submission" date="2010-11" db="EMBL/GenBank/DDBJ databases">
        <title>The Genome Sequence of Vibrio phage VBP47.</title>
        <authorList>
            <consortium name="The Broad Institute Genome Sequencing Platform"/>
            <person name="Henn M.R."/>
            <person name="Wharam S."/>
            <person name="Gilg I."/>
            <person name="Martinez Martinez J."/>
            <person name="Wilson W."/>
            <person name="Levin J."/>
            <person name="Malboeuf C."/>
            <person name="Casali M."/>
            <person name="Russ C."/>
            <person name="Lennon N."/>
            <person name="Chapman S.B."/>
            <person name="Erlich R."/>
            <person name="Young S.K."/>
            <person name="Yandava C."/>
            <person name="Zeng Q."/>
            <person name="Fitzgerald M.F."/>
            <person name="Alvarado L."/>
            <person name="Anderson S."/>
            <person name="Berlin A."/>
            <person name="Chen Z."/>
            <person name="Freedman E."/>
            <person name="Gellesch M."/>
            <person name="Goldberg J."/>
            <person name="Green L."/>
            <person name="Griggs A."/>
            <person name="Gujja S."/>
            <person name="Heilman E."/>
            <person name="Heiman D."/>
            <person name="Hollinger A."/>
            <person name="Howarth C."/>
            <person name="Larson L."/>
            <person name="Mehta T."/>
            <person name="Neiman D."/>
            <person name="Pearson M."/>
            <person name="Roberts A."/>
            <person name="Ryan E."/>
            <person name="Saif S."/>
            <person name="Shea T."/>
            <person name="Shenoy N."/>
            <person name="Sisk P."/>
            <person name="Stolte C."/>
            <person name="Sykes S."/>
            <person name="White J."/>
            <person name="Haas B."/>
            <person name="Nusbaum C."/>
            <person name="Birren B."/>
        </authorList>
    </citation>
    <scope>NUCLEOTIDE SEQUENCE [LARGE SCALE GENOMIC DNA]</scope>
    <source>
        <strain evidence="1 2">VBP47</strain>
    </source>
</reference>
<dbReference type="RefSeq" id="YP_007674118.1">
    <property type="nucleotide sequence ID" value="NC_020848.1"/>
</dbReference>
<dbReference type="EMBL" id="HQ634194">
    <property type="protein sequence ID" value="AGH57047.1"/>
    <property type="molecule type" value="Genomic_DNA"/>
</dbReference>
<keyword evidence="2" id="KW-1185">Reference proteome</keyword>
<dbReference type="KEGG" id="vg:15010650"/>
<gene>
    <name evidence="1" type="ORF">VPNG_00023</name>
</gene>
<proteinExistence type="predicted"/>
<dbReference type="Proteomes" id="UP000204031">
    <property type="component" value="Segment"/>
</dbReference>
<accession>M4SL29</accession>
<evidence type="ECO:0000313" key="1">
    <source>
        <dbReference type="EMBL" id="AGH57047.1"/>
    </source>
</evidence>
<dbReference type="GeneID" id="15010650"/>
<organism evidence="1 2">
    <name type="scientific">Vibrio phage VBP47</name>
    <dbReference type="NCBI Taxonomy" id="754073"/>
    <lineage>
        <taxon>Viruses</taxon>
        <taxon>Duplodnaviria</taxon>
        <taxon>Heunggongvirae</taxon>
        <taxon>Uroviricota</taxon>
        <taxon>Caudoviricetes</taxon>
        <taxon>Schitoviridae</taxon>
        <taxon>Fuhrmanvirinae</taxon>
        <taxon>Stoningtonvirus</taxon>
        <taxon>Stoningtonvirus VBP47</taxon>
    </lineage>
</organism>
<evidence type="ECO:0000313" key="2">
    <source>
        <dbReference type="Proteomes" id="UP000204031"/>
    </source>
</evidence>
<name>M4SL29_9CAUD</name>
<protein>
    <submittedName>
        <fullName evidence="1">Uncharacterized protein</fullName>
    </submittedName>
</protein>